<evidence type="ECO:0000313" key="3">
    <source>
        <dbReference type="EMBL" id="KAG2500272.1"/>
    </source>
</evidence>
<evidence type="ECO:0000259" key="2">
    <source>
        <dbReference type="SMART" id="SM00198"/>
    </source>
</evidence>
<dbReference type="Proteomes" id="UP000612055">
    <property type="component" value="Unassembled WGS sequence"/>
</dbReference>
<feature type="domain" description="SCP" evidence="2">
    <location>
        <begin position="91"/>
        <end position="222"/>
    </location>
</feature>
<dbReference type="PRINTS" id="PR00837">
    <property type="entry name" value="V5TPXLIKE"/>
</dbReference>
<dbReference type="InterPro" id="IPR014044">
    <property type="entry name" value="CAP_dom"/>
</dbReference>
<reference evidence="3" key="1">
    <citation type="journal article" date="2020" name="bioRxiv">
        <title>Comparative genomics of Chlamydomonas.</title>
        <authorList>
            <person name="Craig R.J."/>
            <person name="Hasan A.R."/>
            <person name="Ness R.W."/>
            <person name="Keightley P.D."/>
        </authorList>
    </citation>
    <scope>NUCLEOTIDE SEQUENCE</scope>
    <source>
        <strain evidence="3">CCAP 11/70</strain>
    </source>
</reference>
<comment type="caution">
    <text evidence="3">The sequence shown here is derived from an EMBL/GenBank/DDBJ whole genome shotgun (WGS) entry which is preliminary data.</text>
</comment>
<dbReference type="OrthoDB" id="529132at2759"/>
<accession>A0A835YEM6</accession>
<dbReference type="SUPFAM" id="SSF55797">
    <property type="entry name" value="PR-1-like"/>
    <property type="match status" value="1"/>
</dbReference>
<evidence type="ECO:0000313" key="4">
    <source>
        <dbReference type="Proteomes" id="UP000612055"/>
    </source>
</evidence>
<feature type="compositionally biased region" description="Pro residues" evidence="1">
    <location>
        <begin position="21"/>
        <end position="35"/>
    </location>
</feature>
<sequence>MPPSFPPLEPSRPSRRRPLSLRPPVPPGEARPPGPRRVVTGRVDRGTVRSPLPPYRPPSPLQSPPPPELPPPSRLRPPPRGNAALSLAPGINPGAILAAHNAIRRLSGVPDLVWDDSIAQAAQSWANQCGFDHEPTDRWGENLVTGGGGSTEDFVNGVNMWGSEICGYDWTKPNGDRPSHYTQVAWRGTQRVGCGYKMCMFNIFVGEGMFVCKYWPPGNVWGQIKANVLPPKRNVCGSGGGFYELGR</sequence>
<dbReference type="InterPro" id="IPR001283">
    <property type="entry name" value="CRISP-related"/>
</dbReference>
<dbReference type="Gene3D" id="3.40.33.10">
    <property type="entry name" value="CAP"/>
    <property type="match status" value="1"/>
</dbReference>
<feature type="compositionally biased region" description="Pro residues" evidence="1">
    <location>
        <begin position="1"/>
        <end position="10"/>
    </location>
</feature>
<protein>
    <recommendedName>
        <fullName evidence="2">SCP domain-containing protein</fullName>
    </recommendedName>
</protein>
<keyword evidence="4" id="KW-1185">Reference proteome</keyword>
<dbReference type="InterPro" id="IPR035940">
    <property type="entry name" value="CAP_sf"/>
</dbReference>
<gene>
    <name evidence="3" type="ORF">HYH03_001850</name>
</gene>
<dbReference type="Pfam" id="PF00188">
    <property type="entry name" value="CAP"/>
    <property type="match status" value="1"/>
</dbReference>
<name>A0A835YEM6_9CHLO</name>
<dbReference type="EMBL" id="JAEHOE010000004">
    <property type="protein sequence ID" value="KAG2500272.1"/>
    <property type="molecule type" value="Genomic_DNA"/>
</dbReference>
<evidence type="ECO:0000256" key="1">
    <source>
        <dbReference type="SAM" id="MobiDB-lite"/>
    </source>
</evidence>
<proteinExistence type="predicted"/>
<dbReference type="AlphaFoldDB" id="A0A835YEM6"/>
<feature type="region of interest" description="Disordered" evidence="1">
    <location>
        <begin position="1"/>
        <end position="84"/>
    </location>
</feature>
<dbReference type="PANTHER" id="PTHR10334">
    <property type="entry name" value="CYSTEINE-RICH SECRETORY PROTEIN-RELATED"/>
    <property type="match status" value="1"/>
</dbReference>
<feature type="compositionally biased region" description="Pro residues" evidence="1">
    <location>
        <begin position="51"/>
        <end position="80"/>
    </location>
</feature>
<dbReference type="SMART" id="SM00198">
    <property type="entry name" value="SCP"/>
    <property type="match status" value="1"/>
</dbReference>
<organism evidence="3 4">
    <name type="scientific">Edaphochlamys debaryana</name>
    <dbReference type="NCBI Taxonomy" id="47281"/>
    <lineage>
        <taxon>Eukaryota</taxon>
        <taxon>Viridiplantae</taxon>
        <taxon>Chlorophyta</taxon>
        <taxon>core chlorophytes</taxon>
        <taxon>Chlorophyceae</taxon>
        <taxon>CS clade</taxon>
        <taxon>Chlamydomonadales</taxon>
        <taxon>Chlamydomonadales incertae sedis</taxon>
        <taxon>Edaphochlamys</taxon>
    </lineage>
</organism>